<keyword evidence="1" id="KW-0472">Membrane</keyword>
<gene>
    <name evidence="2" type="ORF">CAPTEDRAFT_186767</name>
</gene>
<dbReference type="AlphaFoldDB" id="R7T937"/>
<dbReference type="HOGENOM" id="CLU_652574_0_0_1"/>
<keyword evidence="1" id="KW-1133">Transmembrane helix</keyword>
<keyword evidence="1" id="KW-0812">Transmembrane</keyword>
<protein>
    <recommendedName>
        <fullName evidence="5">TIR domain-containing protein</fullName>
    </recommendedName>
</protein>
<evidence type="ECO:0000313" key="2">
    <source>
        <dbReference type="EMBL" id="ELT90214.1"/>
    </source>
</evidence>
<dbReference type="EMBL" id="AMQN01014497">
    <property type="status" value="NOT_ANNOTATED_CDS"/>
    <property type="molecule type" value="Genomic_DNA"/>
</dbReference>
<proteinExistence type="predicted"/>
<sequence length="421" mass="47686">MEPVTLVKEFIETETGPETPQLQIAPLASQDFIDWDGGRCLYEAVPPASALRSDEPIIEESYFRLDIHEPCESSISQQNELSGRVACDNVQIKSYDRTPPGYFSAANFSPQNHNALPEFEFPTYDVVILYCSEDTEWSERLAAIYKRTDNSFQFHQQNIDCIDDDACIYSEFKIIVLSDAYVRKVYSSDLTVNLGDKVKGRSIVFLPENISSIPTQLNGVPVRRDVHELSPEQLLLIKDSDDENDVEKGEFENSTVVPGLGLNQNGLHLGDVGTATKWRYTNFKPDFPVFFDRPGLRISETEYSQAILDFNRNIKCVYLTGYIRYLVATILTIGCIVAIIYVTILGAFDLTKLPIILTLPAIYRKHLKHCTVQEVCVFASMLITSLRNLAANVAAEFCKGTLRKRMPYITPFYAEKKKMYT</sequence>
<reference evidence="4" key="1">
    <citation type="submission" date="2012-12" db="EMBL/GenBank/DDBJ databases">
        <authorList>
            <person name="Hellsten U."/>
            <person name="Grimwood J."/>
            <person name="Chapman J.A."/>
            <person name="Shapiro H."/>
            <person name="Aerts A."/>
            <person name="Otillar R.P."/>
            <person name="Terry A.Y."/>
            <person name="Boore J.L."/>
            <person name="Simakov O."/>
            <person name="Marletaz F."/>
            <person name="Cho S.-J."/>
            <person name="Edsinger-Gonzales E."/>
            <person name="Havlak P."/>
            <person name="Kuo D.-H."/>
            <person name="Larsson T."/>
            <person name="Lv J."/>
            <person name="Arendt D."/>
            <person name="Savage R."/>
            <person name="Osoegawa K."/>
            <person name="de Jong P."/>
            <person name="Lindberg D.R."/>
            <person name="Seaver E.C."/>
            <person name="Weisblat D.A."/>
            <person name="Putnam N.H."/>
            <person name="Grigoriev I.V."/>
            <person name="Rokhsar D.S."/>
        </authorList>
    </citation>
    <scope>NUCLEOTIDE SEQUENCE</scope>
    <source>
        <strain evidence="4">I ESC-2004</strain>
    </source>
</reference>
<dbReference type="Proteomes" id="UP000014760">
    <property type="component" value="Unassembled WGS sequence"/>
</dbReference>
<feature type="transmembrane region" description="Helical" evidence="1">
    <location>
        <begin position="322"/>
        <end position="348"/>
    </location>
</feature>
<reference evidence="3" key="3">
    <citation type="submission" date="2015-06" db="UniProtKB">
        <authorList>
            <consortium name="EnsemblMetazoa"/>
        </authorList>
    </citation>
    <scope>IDENTIFICATION</scope>
</reference>
<organism evidence="2">
    <name type="scientific">Capitella teleta</name>
    <name type="common">Polychaete worm</name>
    <dbReference type="NCBI Taxonomy" id="283909"/>
    <lineage>
        <taxon>Eukaryota</taxon>
        <taxon>Metazoa</taxon>
        <taxon>Spiralia</taxon>
        <taxon>Lophotrochozoa</taxon>
        <taxon>Annelida</taxon>
        <taxon>Polychaeta</taxon>
        <taxon>Sedentaria</taxon>
        <taxon>Scolecida</taxon>
        <taxon>Capitellidae</taxon>
        <taxon>Capitella</taxon>
    </lineage>
</organism>
<reference evidence="2 4" key="2">
    <citation type="journal article" date="2013" name="Nature">
        <title>Insights into bilaterian evolution from three spiralian genomes.</title>
        <authorList>
            <person name="Simakov O."/>
            <person name="Marletaz F."/>
            <person name="Cho S.J."/>
            <person name="Edsinger-Gonzales E."/>
            <person name="Havlak P."/>
            <person name="Hellsten U."/>
            <person name="Kuo D.H."/>
            <person name="Larsson T."/>
            <person name="Lv J."/>
            <person name="Arendt D."/>
            <person name="Savage R."/>
            <person name="Osoegawa K."/>
            <person name="de Jong P."/>
            <person name="Grimwood J."/>
            <person name="Chapman J.A."/>
            <person name="Shapiro H."/>
            <person name="Aerts A."/>
            <person name="Otillar R.P."/>
            <person name="Terry A.Y."/>
            <person name="Boore J.L."/>
            <person name="Grigoriev I.V."/>
            <person name="Lindberg D.R."/>
            <person name="Seaver E.C."/>
            <person name="Weisblat D.A."/>
            <person name="Putnam N.H."/>
            <person name="Rokhsar D.S."/>
        </authorList>
    </citation>
    <scope>NUCLEOTIDE SEQUENCE</scope>
    <source>
        <strain evidence="2 4">I ESC-2004</strain>
    </source>
</reference>
<keyword evidence="4" id="KW-1185">Reference proteome</keyword>
<evidence type="ECO:0000256" key="1">
    <source>
        <dbReference type="SAM" id="Phobius"/>
    </source>
</evidence>
<evidence type="ECO:0008006" key="5">
    <source>
        <dbReference type="Google" id="ProtNLM"/>
    </source>
</evidence>
<dbReference type="EMBL" id="KB311016">
    <property type="protein sequence ID" value="ELT90214.1"/>
    <property type="molecule type" value="Genomic_DNA"/>
</dbReference>
<name>R7T937_CAPTE</name>
<evidence type="ECO:0000313" key="3">
    <source>
        <dbReference type="EnsemblMetazoa" id="CapteP186767"/>
    </source>
</evidence>
<accession>R7T937</accession>
<evidence type="ECO:0000313" key="4">
    <source>
        <dbReference type="Proteomes" id="UP000014760"/>
    </source>
</evidence>
<dbReference type="EnsemblMetazoa" id="CapteT186767">
    <property type="protein sequence ID" value="CapteP186767"/>
    <property type="gene ID" value="CapteG186767"/>
</dbReference>